<evidence type="ECO:0000256" key="3">
    <source>
        <dbReference type="ARBA" id="ARBA00022737"/>
    </source>
</evidence>
<gene>
    <name evidence="8" type="ORF">HERILL_LOCUS3729</name>
</gene>
<keyword evidence="4" id="KW-1015">Disulfide bond</keyword>
<evidence type="ECO:0000256" key="2">
    <source>
        <dbReference type="ARBA" id="ARBA00022729"/>
    </source>
</evidence>
<evidence type="ECO:0000256" key="6">
    <source>
        <dbReference type="SAM" id="SignalP"/>
    </source>
</evidence>
<dbReference type="PANTHER" id="PTHR23301">
    <property type="entry name" value="CHITIN BINDING PERITROPHIN-A"/>
    <property type="match status" value="1"/>
</dbReference>
<keyword evidence="9" id="KW-1185">Reference proteome</keyword>
<feature type="domain" description="Chitin-binding type-2" evidence="7">
    <location>
        <begin position="215"/>
        <end position="268"/>
    </location>
</feature>
<dbReference type="GO" id="GO:0008061">
    <property type="term" value="F:chitin binding"/>
    <property type="evidence" value="ECO:0007669"/>
    <property type="project" value="UniProtKB-KW"/>
</dbReference>
<dbReference type="Pfam" id="PF01607">
    <property type="entry name" value="CBM_14"/>
    <property type="match status" value="4"/>
</dbReference>
<protein>
    <recommendedName>
        <fullName evidence="7">Chitin-binding type-2 domain-containing protein</fullName>
    </recommendedName>
</protein>
<evidence type="ECO:0000256" key="4">
    <source>
        <dbReference type="ARBA" id="ARBA00023157"/>
    </source>
</evidence>
<evidence type="ECO:0000313" key="8">
    <source>
        <dbReference type="EMBL" id="CAD7080583.1"/>
    </source>
</evidence>
<dbReference type="FunCoup" id="A0A7R8YPF4">
    <property type="interactions" value="19"/>
</dbReference>
<dbReference type="InParanoid" id="A0A7R8YPF4"/>
<dbReference type="SMART" id="SM00494">
    <property type="entry name" value="ChtBD2"/>
    <property type="match status" value="5"/>
</dbReference>
<dbReference type="PROSITE" id="PS51257">
    <property type="entry name" value="PROKAR_LIPOPROTEIN"/>
    <property type="match status" value="1"/>
</dbReference>
<dbReference type="GO" id="GO:0005576">
    <property type="term" value="C:extracellular region"/>
    <property type="evidence" value="ECO:0007669"/>
    <property type="project" value="InterPro"/>
</dbReference>
<evidence type="ECO:0000259" key="7">
    <source>
        <dbReference type="PROSITE" id="PS50940"/>
    </source>
</evidence>
<evidence type="ECO:0000256" key="1">
    <source>
        <dbReference type="ARBA" id="ARBA00022669"/>
    </source>
</evidence>
<feature type="signal peptide" evidence="6">
    <location>
        <begin position="1"/>
        <end position="19"/>
    </location>
</feature>
<dbReference type="InterPro" id="IPR051940">
    <property type="entry name" value="Chitin_bind-dev_reg"/>
</dbReference>
<dbReference type="PROSITE" id="PS50940">
    <property type="entry name" value="CHIT_BIND_II"/>
    <property type="match status" value="3"/>
</dbReference>
<dbReference type="SUPFAM" id="SSF57625">
    <property type="entry name" value="Invertebrate chitin-binding proteins"/>
    <property type="match status" value="5"/>
</dbReference>
<name>A0A7R8YPF4_HERIL</name>
<reference evidence="8 9" key="1">
    <citation type="submission" date="2020-11" db="EMBL/GenBank/DDBJ databases">
        <authorList>
            <person name="Wallbank WR R."/>
            <person name="Pardo Diaz C."/>
            <person name="Kozak K."/>
            <person name="Martin S."/>
            <person name="Jiggins C."/>
            <person name="Moest M."/>
            <person name="Warren A I."/>
            <person name="Generalovic N T."/>
            <person name="Byers J.R.P. K."/>
            <person name="Montejo-Kovacevich G."/>
            <person name="Yen C E."/>
        </authorList>
    </citation>
    <scope>NUCLEOTIDE SEQUENCE [LARGE SCALE GENOMIC DNA]</scope>
</reference>
<keyword evidence="5" id="KW-0325">Glycoprotein</keyword>
<feature type="chain" id="PRO_5031027131" description="Chitin-binding type-2 domain-containing protein" evidence="6">
    <location>
        <begin position="20"/>
        <end position="322"/>
    </location>
</feature>
<feature type="domain" description="Chitin-binding type-2" evidence="7">
    <location>
        <begin position="84"/>
        <end position="141"/>
    </location>
</feature>
<dbReference type="Gene3D" id="2.170.140.10">
    <property type="entry name" value="Chitin binding domain"/>
    <property type="match status" value="3"/>
</dbReference>
<proteinExistence type="predicted"/>
<dbReference type="PANTHER" id="PTHR23301:SF0">
    <property type="entry name" value="CHITIN-BINDING TYPE-2 DOMAIN-CONTAINING PROTEIN-RELATED"/>
    <property type="match status" value="1"/>
</dbReference>
<sequence>MRLGITLKLLISTLTWLYGCNVSRVFAAECENVDLYVPHLVRGSESNKYQVCFSKTGDFKEYDCPPNLKFNEATRSCTVSLNPYGMCTTVGETLEIPDADCTLYIECDKELDPVTYTCDAGELFNPLYQKCVSDTEYDCDNDIPDCFNTKFQNRKWVDKESCDSYYECVGDILVSRTCPSGMFLDVHTQACMHSSAVNGACTVPKPQPNLLVNVKTMCQGNVGKFLPDPYYCKAYYYCVDESTPYWSPCSDGRYFENELCTKTRASSCICEDLTWEDSGPKSVSVPHPDKTKFYVCREGDPPEEKTCPAGTTFNPTKKMCSS</sequence>
<keyword evidence="3" id="KW-0677">Repeat</keyword>
<dbReference type="OrthoDB" id="6020543at2759"/>
<dbReference type="EMBL" id="LR899010">
    <property type="protein sequence ID" value="CAD7080583.1"/>
    <property type="molecule type" value="Genomic_DNA"/>
</dbReference>
<evidence type="ECO:0000256" key="5">
    <source>
        <dbReference type="ARBA" id="ARBA00023180"/>
    </source>
</evidence>
<accession>A0A7R8YPF4</accession>
<evidence type="ECO:0000313" key="9">
    <source>
        <dbReference type="Proteomes" id="UP000594454"/>
    </source>
</evidence>
<keyword evidence="2 6" id="KW-0732">Signal</keyword>
<feature type="domain" description="Chitin-binding type-2" evidence="7">
    <location>
        <begin position="143"/>
        <end position="203"/>
    </location>
</feature>
<dbReference type="AlphaFoldDB" id="A0A7R8YPF4"/>
<dbReference type="InterPro" id="IPR036508">
    <property type="entry name" value="Chitin-bd_dom_sf"/>
</dbReference>
<dbReference type="InterPro" id="IPR002557">
    <property type="entry name" value="Chitin-bd_dom"/>
</dbReference>
<organism evidence="8 9">
    <name type="scientific">Hermetia illucens</name>
    <name type="common">Black soldier fly</name>
    <dbReference type="NCBI Taxonomy" id="343691"/>
    <lineage>
        <taxon>Eukaryota</taxon>
        <taxon>Metazoa</taxon>
        <taxon>Ecdysozoa</taxon>
        <taxon>Arthropoda</taxon>
        <taxon>Hexapoda</taxon>
        <taxon>Insecta</taxon>
        <taxon>Pterygota</taxon>
        <taxon>Neoptera</taxon>
        <taxon>Endopterygota</taxon>
        <taxon>Diptera</taxon>
        <taxon>Brachycera</taxon>
        <taxon>Stratiomyomorpha</taxon>
        <taxon>Stratiomyidae</taxon>
        <taxon>Hermetiinae</taxon>
        <taxon>Hermetia</taxon>
    </lineage>
</organism>
<dbReference type="Proteomes" id="UP000594454">
    <property type="component" value="Chromosome 2"/>
</dbReference>
<keyword evidence="1" id="KW-0147">Chitin-binding</keyword>